<dbReference type="Pfam" id="PF01370">
    <property type="entry name" value="Epimerase"/>
    <property type="match status" value="1"/>
</dbReference>
<evidence type="ECO:0000256" key="1">
    <source>
        <dbReference type="ARBA" id="ARBA00023002"/>
    </source>
</evidence>
<dbReference type="AlphaFoldDB" id="A0A3R8QPV8"/>
<dbReference type="SUPFAM" id="SSF51735">
    <property type="entry name" value="NAD(P)-binding Rossmann-fold domains"/>
    <property type="match status" value="1"/>
</dbReference>
<reference evidence="4 5" key="1">
    <citation type="submission" date="2018-08" db="EMBL/GenBank/DDBJ databases">
        <title>Genome Lactobacillus garii FI11369.</title>
        <authorList>
            <person name="Diaz M."/>
            <person name="Narbad A."/>
        </authorList>
    </citation>
    <scope>NUCLEOTIDE SEQUENCE [LARGE SCALE GENOMIC DNA]</scope>
    <source>
        <strain evidence="4 5">FI11369</strain>
    </source>
</reference>
<comment type="caution">
    <text evidence="4">The sequence shown here is derived from an EMBL/GenBank/DDBJ whole genome shotgun (WGS) entry which is preliminary data.</text>
</comment>
<organism evidence="4 5">
    <name type="scientific">Lactiplantibacillus garii</name>
    <dbReference type="NCBI Taxonomy" id="2306423"/>
    <lineage>
        <taxon>Bacteria</taxon>
        <taxon>Bacillati</taxon>
        <taxon>Bacillota</taxon>
        <taxon>Bacilli</taxon>
        <taxon>Lactobacillales</taxon>
        <taxon>Lactobacillaceae</taxon>
        <taxon>Lactiplantibacillus</taxon>
    </lineage>
</organism>
<dbReference type="Gene3D" id="3.40.50.720">
    <property type="entry name" value="NAD(P)-binding Rossmann-like Domain"/>
    <property type="match status" value="1"/>
</dbReference>
<keyword evidence="1" id="KW-0560">Oxidoreductase</keyword>
<accession>A0A3R8QPV8</accession>
<protein>
    <submittedName>
        <fullName evidence="4">Aldehyde reductase</fullName>
    </submittedName>
</protein>
<comment type="similarity">
    <text evidence="2">Belongs to the NAD(P)-dependent epimerase/dehydratase family. Dihydroflavonol-4-reductase subfamily.</text>
</comment>
<dbReference type="RefSeq" id="WP_125073024.1">
    <property type="nucleotide sequence ID" value="NZ_QWZQ01000043.1"/>
</dbReference>
<sequence>MKKQLVVVTGGSGFIAVHIILQLLQQGYAVRTTVRSLKKIDLIHQMLATGGVTDFGQLEIVEADLTSDQNWDRVMAGATYVMQVASPTPTLNFKNEDEMIRPAVDGVLRVLKAARNAGVKRVVMTSAYGAIFAGHKHRSTLYTEKDWSDLSAKNIHPYQKSKTLSEQAAWNFIKNEGNGLELATVNPVGVMGPVLAADYSHSNIQIQNFLEGKTKAVPKVDSGYVDVRDVASLHLLAMTAPQANGERFLATTGETLSMLDVANVLRTAFPTFASQLPTKELPNAVVKAAALTKPYLKMVAGLVGTYAETSNAKAVTMLNWHPRSAADAIIATAQSMIDLGIVKAPKHN</sequence>
<evidence type="ECO:0000256" key="2">
    <source>
        <dbReference type="ARBA" id="ARBA00023445"/>
    </source>
</evidence>
<gene>
    <name evidence="4" type="ORF">D1831_11290</name>
</gene>
<dbReference type="Proteomes" id="UP000283633">
    <property type="component" value="Unassembled WGS sequence"/>
</dbReference>
<dbReference type="FunFam" id="3.40.50.720:FF:000336">
    <property type="entry name" value="Aldehyde reductase"/>
    <property type="match status" value="1"/>
</dbReference>
<dbReference type="GO" id="GO:0016616">
    <property type="term" value="F:oxidoreductase activity, acting on the CH-OH group of donors, NAD or NADP as acceptor"/>
    <property type="evidence" value="ECO:0007669"/>
    <property type="project" value="TreeGrafter"/>
</dbReference>
<dbReference type="PANTHER" id="PTHR10366:SF564">
    <property type="entry name" value="STEROL-4-ALPHA-CARBOXYLATE 3-DEHYDROGENASE, DECARBOXYLATING"/>
    <property type="match status" value="1"/>
</dbReference>
<dbReference type="InterPro" id="IPR050425">
    <property type="entry name" value="NAD(P)_dehydrat-like"/>
</dbReference>
<dbReference type="InterPro" id="IPR036291">
    <property type="entry name" value="NAD(P)-bd_dom_sf"/>
</dbReference>
<dbReference type="PANTHER" id="PTHR10366">
    <property type="entry name" value="NAD DEPENDENT EPIMERASE/DEHYDRATASE"/>
    <property type="match status" value="1"/>
</dbReference>
<dbReference type="OrthoDB" id="9778052at2"/>
<evidence type="ECO:0000313" key="4">
    <source>
        <dbReference type="EMBL" id="RRK09680.1"/>
    </source>
</evidence>
<dbReference type="InterPro" id="IPR001509">
    <property type="entry name" value="Epimerase_deHydtase"/>
</dbReference>
<dbReference type="CDD" id="cd05227">
    <property type="entry name" value="AR_SDR_e"/>
    <property type="match status" value="1"/>
</dbReference>
<keyword evidence="5" id="KW-1185">Reference proteome</keyword>
<proteinExistence type="inferred from homology"/>
<dbReference type="EMBL" id="QWZQ01000043">
    <property type="protein sequence ID" value="RRK09680.1"/>
    <property type="molecule type" value="Genomic_DNA"/>
</dbReference>
<name>A0A3R8QPV8_9LACO</name>
<evidence type="ECO:0000259" key="3">
    <source>
        <dbReference type="Pfam" id="PF01370"/>
    </source>
</evidence>
<feature type="domain" description="NAD-dependent epimerase/dehydratase" evidence="3">
    <location>
        <begin position="6"/>
        <end position="244"/>
    </location>
</feature>
<evidence type="ECO:0000313" key="5">
    <source>
        <dbReference type="Proteomes" id="UP000283633"/>
    </source>
</evidence>